<dbReference type="GO" id="GO:0009295">
    <property type="term" value="C:nucleoid"/>
    <property type="evidence" value="ECO:0007669"/>
    <property type="project" value="TreeGrafter"/>
</dbReference>
<accession>A0A1M6MM35</accession>
<dbReference type="PROSITE" id="PS50935">
    <property type="entry name" value="SSB"/>
    <property type="match status" value="1"/>
</dbReference>
<dbReference type="PANTHER" id="PTHR10302">
    <property type="entry name" value="SINGLE-STRANDED DNA-BINDING PROTEIN"/>
    <property type="match status" value="1"/>
</dbReference>
<dbReference type="RefSeq" id="WP_072887857.1">
    <property type="nucleotide sequence ID" value="NZ_FRAE01000016.1"/>
</dbReference>
<dbReference type="Proteomes" id="UP000242497">
    <property type="component" value="Unassembled WGS sequence"/>
</dbReference>
<evidence type="ECO:0000313" key="3">
    <source>
        <dbReference type="EMBL" id="SHJ84527.1"/>
    </source>
</evidence>
<organism evidence="3 4">
    <name type="scientific">Tepidibacter formicigenes DSM 15518</name>
    <dbReference type="NCBI Taxonomy" id="1123349"/>
    <lineage>
        <taxon>Bacteria</taxon>
        <taxon>Bacillati</taxon>
        <taxon>Bacillota</taxon>
        <taxon>Clostridia</taxon>
        <taxon>Peptostreptococcales</taxon>
        <taxon>Peptostreptococcaceae</taxon>
        <taxon>Tepidibacter</taxon>
    </lineage>
</organism>
<dbReference type="GO" id="GO:0003697">
    <property type="term" value="F:single-stranded DNA binding"/>
    <property type="evidence" value="ECO:0007669"/>
    <property type="project" value="InterPro"/>
</dbReference>
<evidence type="ECO:0000313" key="4">
    <source>
        <dbReference type="Proteomes" id="UP000242497"/>
    </source>
</evidence>
<dbReference type="STRING" id="1123349.SAMN02744037_00993"/>
<dbReference type="SUPFAM" id="SSF50249">
    <property type="entry name" value="Nucleic acid-binding proteins"/>
    <property type="match status" value="1"/>
</dbReference>
<name>A0A1M6MM35_9FIRM</name>
<dbReference type="Gene3D" id="2.40.50.140">
    <property type="entry name" value="Nucleic acid-binding proteins"/>
    <property type="match status" value="2"/>
</dbReference>
<evidence type="ECO:0000256" key="1">
    <source>
        <dbReference type="ARBA" id="ARBA00023125"/>
    </source>
</evidence>
<evidence type="ECO:0000256" key="2">
    <source>
        <dbReference type="PROSITE-ProRule" id="PRU00252"/>
    </source>
</evidence>
<dbReference type="GO" id="GO:0006260">
    <property type="term" value="P:DNA replication"/>
    <property type="evidence" value="ECO:0007669"/>
    <property type="project" value="InterPro"/>
</dbReference>
<sequence>MINIKEDTNVVNLLGEVVGGLEVSHEIFGEKFYTAKIKIKRLSESEDILPITISERLLGDFKLDIGKKISILGQLRSYNKSINGRNKLILTVFVREILEFEEEKKDPNNIFLDGYICKKPIYRKTPLGREITDLLLAVNRSYNKSDYIPSIAWGRNAKFCKNLKVGDRVQIWGRIQSREYEKKLDNGEVDKKVAYEVSISKMKKLSENNSK</sequence>
<dbReference type="CDD" id="cd04496">
    <property type="entry name" value="SSB_OBF"/>
    <property type="match status" value="1"/>
</dbReference>
<gene>
    <name evidence="3" type="ORF">SAMN02744037_00993</name>
</gene>
<dbReference type="InterPro" id="IPR011344">
    <property type="entry name" value="ssDNA-bd"/>
</dbReference>
<dbReference type="PANTHER" id="PTHR10302:SF27">
    <property type="entry name" value="SINGLE-STRANDED DNA-BINDING PROTEIN"/>
    <property type="match status" value="1"/>
</dbReference>
<dbReference type="NCBIfam" id="NF004476">
    <property type="entry name" value="PRK05813.1"/>
    <property type="match status" value="1"/>
</dbReference>
<dbReference type="InterPro" id="IPR012340">
    <property type="entry name" value="NA-bd_OB-fold"/>
</dbReference>
<dbReference type="AlphaFoldDB" id="A0A1M6MM35"/>
<dbReference type="EMBL" id="FRAE01000016">
    <property type="protein sequence ID" value="SHJ84527.1"/>
    <property type="molecule type" value="Genomic_DNA"/>
</dbReference>
<keyword evidence="1 2" id="KW-0238">DNA-binding</keyword>
<dbReference type="Pfam" id="PF00436">
    <property type="entry name" value="SSB"/>
    <property type="match status" value="1"/>
</dbReference>
<dbReference type="InterPro" id="IPR000424">
    <property type="entry name" value="Primosome_PriB/ssb"/>
</dbReference>
<protein>
    <submittedName>
        <fullName evidence="3">Single-strand binding protein family protein</fullName>
    </submittedName>
</protein>
<keyword evidence="4" id="KW-1185">Reference proteome</keyword>
<dbReference type="OrthoDB" id="9780175at2"/>
<proteinExistence type="predicted"/>
<reference evidence="4" key="1">
    <citation type="submission" date="2016-11" db="EMBL/GenBank/DDBJ databases">
        <authorList>
            <person name="Varghese N."/>
            <person name="Submissions S."/>
        </authorList>
    </citation>
    <scope>NUCLEOTIDE SEQUENCE [LARGE SCALE GENOMIC DNA]</scope>
    <source>
        <strain evidence="4">DSM 15518</strain>
    </source>
</reference>